<comment type="caution">
    <text evidence="3">The sequence shown here is derived from an EMBL/GenBank/DDBJ whole genome shotgun (WGS) entry which is preliminary data.</text>
</comment>
<accession>A0ABU5DW91</accession>
<keyword evidence="4" id="KW-1185">Reference proteome</keyword>
<dbReference type="Gene3D" id="3.90.420.10">
    <property type="entry name" value="Oxidoreductase, molybdopterin-binding domain"/>
    <property type="match status" value="1"/>
</dbReference>
<name>A0ABU5DW91_9PROT</name>
<protein>
    <recommendedName>
        <fullName evidence="2">Oxidoreductase molybdopterin-binding domain-containing protein</fullName>
    </recommendedName>
</protein>
<gene>
    <name evidence="3" type="ORF">SMD31_06100</name>
</gene>
<keyword evidence="1" id="KW-0732">Signal</keyword>
<dbReference type="EMBL" id="JAXCLX010000001">
    <property type="protein sequence ID" value="MDY0871483.1"/>
    <property type="molecule type" value="Genomic_DNA"/>
</dbReference>
<dbReference type="InterPro" id="IPR036374">
    <property type="entry name" value="OxRdtase_Mopterin-bd_sf"/>
</dbReference>
<organism evidence="3 4">
    <name type="scientific">Dongia rigui</name>
    <dbReference type="NCBI Taxonomy" id="940149"/>
    <lineage>
        <taxon>Bacteria</taxon>
        <taxon>Pseudomonadati</taxon>
        <taxon>Pseudomonadota</taxon>
        <taxon>Alphaproteobacteria</taxon>
        <taxon>Rhodospirillales</taxon>
        <taxon>Dongiaceae</taxon>
        <taxon>Dongia</taxon>
    </lineage>
</organism>
<evidence type="ECO:0000313" key="3">
    <source>
        <dbReference type="EMBL" id="MDY0871483.1"/>
    </source>
</evidence>
<feature type="signal peptide" evidence="1">
    <location>
        <begin position="1"/>
        <end position="25"/>
    </location>
</feature>
<sequence>MAGLHRSIALCLCLPLWLAAPRAWAIDPPQGPVLLLVTGAISEKNTESGLAFDQVMLDRLPHRVVRTGTPWTPGPADFSGVSLKAVLDLAGAKGTTISAIALNDYAVDIPMADAANDNVIIADRKNGSLMPIRDKGPLWIIYPISNQPELDGEATYSKMIWQLRQLTIK</sequence>
<dbReference type="Proteomes" id="UP001271769">
    <property type="component" value="Unassembled WGS sequence"/>
</dbReference>
<dbReference type="SUPFAM" id="SSF56524">
    <property type="entry name" value="Oxidoreductase molybdopterin-binding domain"/>
    <property type="match status" value="1"/>
</dbReference>
<dbReference type="InterPro" id="IPR000572">
    <property type="entry name" value="OxRdtase_Mopterin-bd_dom"/>
</dbReference>
<evidence type="ECO:0000256" key="1">
    <source>
        <dbReference type="SAM" id="SignalP"/>
    </source>
</evidence>
<evidence type="ECO:0000259" key="2">
    <source>
        <dbReference type="Pfam" id="PF00174"/>
    </source>
</evidence>
<dbReference type="Pfam" id="PF00174">
    <property type="entry name" value="Oxidored_molyb"/>
    <property type="match status" value="1"/>
</dbReference>
<evidence type="ECO:0000313" key="4">
    <source>
        <dbReference type="Proteomes" id="UP001271769"/>
    </source>
</evidence>
<feature type="chain" id="PRO_5046197055" description="Oxidoreductase molybdopterin-binding domain-containing protein" evidence="1">
    <location>
        <begin position="26"/>
        <end position="169"/>
    </location>
</feature>
<dbReference type="RefSeq" id="WP_320499910.1">
    <property type="nucleotide sequence ID" value="NZ_JAXCLX010000001.1"/>
</dbReference>
<reference evidence="3 4" key="1">
    <citation type="journal article" date="2013" name="Antonie Van Leeuwenhoek">
        <title>Dongia rigui sp. nov., isolated from freshwater of a large wetland in Korea.</title>
        <authorList>
            <person name="Baik K.S."/>
            <person name="Hwang Y.M."/>
            <person name="Choi J.S."/>
            <person name="Kwon J."/>
            <person name="Seong C.N."/>
        </authorList>
    </citation>
    <scope>NUCLEOTIDE SEQUENCE [LARGE SCALE GENOMIC DNA]</scope>
    <source>
        <strain evidence="3 4">04SU4-P</strain>
    </source>
</reference>
<proteinExistence type="predicted"/>
<feature type="domain" description="Oxidoreductase molybdopterin-binding" evidence="2">
    <location>
        <begin position="67"/>
        <end position="143"/>
    </location>
</feature>